<dbReference type="Proteomes" id="UP001157440">
    <property type="component" value="Unassembled WGS sequence"/>
</dbReference>
<dbReference type="SUPFAM" id="SSF52540">
    <property type="entry name" value="P-loop containing nucleoside triphosphate hydrolases"/>
    <property type="match status" value="1"/>
</dbReference>
<proteinExistence type="predicted"/>
<evidence type="ECO:0000313" key="2">
    <source>
        <dbReference type="EMBL" id="GLS73042.1"/>
    </source>
</evidence>
<dbReference type="EMBL" id="BSPL01000023">
    <property type="protein sequence ID" value="GLS73042.1"/>
    <property type="molecule type" value="Genomic_DNA"/>
</dbReference>
<evidence type="ECO:0000313" key="3">
    <source>
        <dbReference type="Proteomes" id="UP001157440"/>
    </source>
</evidence>
<dbReference type="AlphaFoldDB" id="A0AA37TIZ3"/>
<feature type="compositionally biased region" description="Basic and acidic residues" evidence="1">
    <location>
        <begin position="8"/>
        <end position="24"/>
    </location>
</feature>
<dbReference type="InterPro" id="IPR027417">
    <property type="entry name" value="P-loop_NTPase"/>
</dbReference>
<feature type="region of interest" description="Disordered" evidence="1">
    <location>
        <begin position="1"/>
        <end position="24"/>
    </location>
</feature>
<sequence length="409" mass="44034">MRAPHFSAELDRLGEPDPVPFRRDPPRIVSSSPITLRWHGEADPDADRAWLVQDLISETGKGLMPGQWGCGKTFTAIDLSASVMTGQPFAGRRVVRQGGVLFVASEGAFEIPIRLRGLVQGKLGSDPDEHLPFAWIDDCPRLLSTEAVTQLVAVAKAAAEHLRQVFDLPLALIIVDTVAAAAGFGDENSAAEAQRVMNAMEALSRQTGAFVLGVDHFGKTTETGTRGSSAKEAAADAVLAVLANRDEGGAISNTRMAIRKVRGARCGYEIPFDLEVVTVGENYDREPITTCVVNWQTDRTSAAAVTAGKERWPTSSKVFRQAVLTSLADHGIRAWPFGNEAAEVRAVPLHAVRTAFFAIYPADGDDEAKRAEAKRKAFKRAVETCLGRSLIGSVALNGVDHLWLIEAAE</sequence>
<name>A0AA37TIZ3_9HYPH</name>
<reference evidence="3" key="1">
    <citation type="journal article" date="2019" name="Int. J. Syst. Evol. Microbiol.">
        <title>The Global Catalogue of Microorganisms (GCM) 10K type strain sequencing project: providing services to taxonomists for standard genome sequencing and annotation.</title>
        <authorList>
            <consortium name="The Broad Institute Genomics Platform"/>
            <consortium name="The Broad Institute Genome Sequencing Center for Infectious Disease"/>
            <person name="Wu L."/>
            <person name="Ma J."/>
        </authorList>
    </citation>
    <scope>NUCLEOTIDE SEQUENCE [LARGE SCALE GENOMIC DNA]</scope>
    <source>
        <strain evidence="3">NBRC 103632</strain>
    </source>
</reference>
<comment type="caution">
    <text evidence="2">The sequence shown here is derived from an EMBL/GenBank/DDBJ whole genome shotgun (WGS) entry which is preliminary data.</text>
</comment>
<evidence type="ECO:0008006" key="4">
    <source>
        <dbReference type="Google" id="ProtNLM"/>
    </source>
</evidence>
<dbReference type="Gene3D" id="3.40.50.300">
    <property type="entry name" value="P-loop containing nucleotide triphosphate hydrolases"/>
    <property type="match status" value="1"/>
</dbReference>
<gene>
    <name evidence="2" type="ORF">GCM10007890_50570</name>
</gene>
<evidence type="ECO:0000256" key="1">
    <source>
        <dbReference type="SAM" id="MobiDB-lite"/>
    </source>
</evidence>
<accession>A0AA37TIZ3</accession>
<dbReference type="Pfam" id="PF13481">
    <property type="entry name" value="AAA_25"/>
    <property type="match status" value="1"/>
</dbReference>
<organism evidence="2 3">
    <name type="scientific">Methylobacterium tardum</name>
    <dbReference type="NCBI Taxonomy" id="374432"/>
    <lineage>
        <taxon>Bacteria</taxon>
        <taxon>Pseudomonadati</taxon>
        <taxon>Pseudomonadota</taxon>
        <taxon>Alphaproteobacteria</taxon>
        <taxon>Hyphomicrobiales</taxon>
        <taxon>Methylobacteriaceae</taxon>
        <taxon>Methylobacterium</taxon>
    </lineage>
</organism>
<keyword evidence="3" id="KW-1185">Reference proteome</keyword>
<protein>
    <recommendedName>
        <fullName evidence="4">AAA family ATPase</fullName>
    </recommendedName>
</protein>
<dbReference type="RefSeq" id="WP_238195134.1">
    <property type="nucleotide sequence ID" value="NZ_BPQZ01000003.1"/>
</dbReference>